<reference evidence="7 8" key="1">
    <citation type="submission" date="2018-09" db="EMBL/GenBank/DDBJ databases">
        <title>Genome sequencing of Nocardioides immobilis CCTCC AB 2017083 for comparison to Nocardioides silvaticus.</title>
        <authorList>
            <person name="Li C."/>
            <person name="Wang G."/>
        </authorList>
    </citation>
    <scope>NUCLEOTIDE SEQUENCE [LARGE SCALE GENOMIC DNA]</scope>
    <source>
        <strain evidence="7 8">CCTCC AB 2017083</strain>
    </source>
</reference>
<dbReference type="UniPathway" id="UPA00124"/>
<protein>
    <recommendedName>
        <fullName evidence="5">dTDP-4-dehydrorhamnose reductase</fullName>
        <ecNumber evidence="5">1.1.1.133</ecNumber>
    </recommendedName>
</protein>
<dbReference type="InterPro" id="IPR036291">
    <property type="entry name" value="NAD(P)-bd_dom_sf"/>
</dbReference>
<evidence type="ECO:0000256" key="1">
    <source>
        <dbReference type="ARBA" id="ARBA00010154"/>
    </source>
</evidence>
<comment type="pathway">
    <text evidence="5">Carbohydrate biosynthesis; dTDP-L-rhamnose biosynthesis.</text>
</comment>
<dbReference type="AlphaFoldDB" id="A0A417XYJ1"/>
<dbReference type="Gene3D" id="3.90.25.10">
    <property type="entry name" value="UDP-galactose 4-epimerase, domain 1"/>
    <property type="match status" value="1"/>
</dbReference>
<dbReference type="Proteomes" id="UP000283644">
    <property type="component" value="Unassembled WGS sequence"/>
</dbReference>
<sequence length="467" mass="50320">MSVGPSVATTPIPGLLVLRLPVHGDSRGWVKENWQHARMTALGLPDFGPVQNNVSFNATRGVTRGIHAEPWDKLVSVASGRVYAAWVDLRAGSSFGTTFAIEVGPDTAVFVPRGVGNSYQALVDGTVYIYLVNDHYVPGGSYPALNLADETVAISWPIPLAEAEVSDKDRSSPRLSGVQPMEPRKVLILGAQGQLGRALTALYPTATSLDRGQLDLTNGAAVRAIPWHDYDVVVNCAAYTTVDEAETIAGRRIAWEVNAAAPAVLARTAAEHRLTIVHYSSDYVFDGRQLGGGYSEDDPVAPLGVYGQTKAAGDFAVATAPRHYILRTSWLVGDGNNFVRTLQRLAREGASPQVIDDQVGRLTFSDELARATQHLLTSGAPYGTYNVTNSGTPRSWSEYARRVFTQVGRSPDDITPISTEEYYVDKDGVAPRPRFSVLSLAKLTASGWVPTDADQALDAYLAKKPAR</sequence>
<keyword evidence="5" id="KW-0560">Oxidoreductase</keyword>
<keyword evidence="8" id="KW-1185">Reference proteome</keyword>
<dbReference type="SUPFAM" id="SSF51182">
    <property type="entry name" value="RmlC-like cupins"/>
    <property type="match status" value="1"/>
</dbReference>
<dbReference type="GO" id="GO:0008831">
    <property type="term" value="F:dTDP-4-dehydrorhamnose reductase activity"/>
    <property type="evidence" value="ECO:0007669"/>
    <property type="project" value="UniProtKB-EC"/>
</dbReference>
<proteinExistence type="inferred from homology"/>
<organism evidence="7 8">
    <name type="scientific">Nocardioides immobilis</name>
    <dbReference type="NCBI Taxonomy" id="2049295"/>
    <lineage>
        <taxon>Bacteria</taxon>
        <taxon>Bacillati</taxon>
        <taxon>Actinomycetota</taxon>
        <taxon>Actinomycetes</taxon>
        <taxon>Propionibacteriales</taxon>
        <taxon>Nocardioidaceae</taxon>
        <taxon>Nocardioides</taxon>
    </lineage>
</organism>
<accession>A0A417XYJ1</accession>
<dbReference type="RefSeq" id="WP_118926951.1">
    <property type="nucleotide sequence ID" value="NZ_QXGH01000024.1"/>
</dbReference>
<evidence type="ECO:0000256" key="5">
    <source>
        <dbReference type="RuleBase" id="RU364082"/>
    </source>
</evidence>
<dbReference type="Gene3D" id="2.60.120.10">
    <property type="entry name" value="Jelly Rolls"/>
    <property type="match status" value="1"/>
</dbReference>
<comment type="caution">
    <text evidence="7">The sequence shown here is derived from an EMBL/GenBank/DDBJ whole genome shotgun (WGS) entry which is preliminary data.</text>
</comment>
<gene>
    <name evidence="7" type="ORF">D0Z08_19610</name>
</gene>
<dbReference type="Gene3D" id="3.40.50.720">
    <property type="entry name" value="NAD(P)-binding Rossmann-like Domain"/>
    <property type="match status" value="1"/>
</dbReference>
<dbReference type="GO" id="GO:0019305">
    <property type="term" value="P:dTDP-rhamnose biosynthetic process"/>
    <property type="evidence" value="ECO:0007669"/>
    <property type="project" value="UniProtKB-UniPathway"/>
</dbReference>
<dbReference type="InterPro" id="IPR000888">
    <property type="entry name" value="RmlC-like"/>
</dbReference>
<dbReference type="InterPro" id="IPR029903">
    <property type="entry name" value="RmlD-like-bd"/>
</dbReference>
<dbReference type="PANTHER" id="PTHR10491">
    <property type="entry name" value="DTDP-4-DEHYDRORHAMNOSE REDUCTASE"/>
    <property type="match status" value="1"/>
</dbReference>
<evidence type="ECO:0000256" key="4">
    <source>
        <dbReference type="PIRSR" id="PIRSR600888-3"/>
    </source>
</evidence>
<comment type="similarity">
    <text evidence="2 5">Belongs to the dTDP-4-dehydrorhamnose reductase family.</text>
</comment>
<dbReference type="InterPro" id="IPR011051">
    <property type="entry name" value="RmlC_Cupin_sf"/>
</dbReference>
<feature type="active site" description="Proton donor" evidence="3">
    <location>
        <position position="130"/>
    </location>
</feature>
<evidence type="ECO:0000259" key="6">
    <source>
        <dbReference type="Pfam" id="PF04321"/>
    </source>
</evidence>
<dbReference type="InterPro" id="IPR014710">
    <property type="entry name" value="RmlC-like_jellyroll"/>
</dbReference>
<dbReference type="PANTHER" id="PTHR10491:SF4">
    <property type="entry name" value="METHIONINE ADENOSYLTRANSFERASE 2 SUBUNIT BETA"/>
    <property type="match status" value="1"/>
</dbReference>
<dbReference type="CDD" id="cd05254">
    <property type="entry name" value="dTDP_HR_like_SDR_e"/>
    <property type="match status" value="1"/>
</dbReference>
<comment type="similarity">
    <text evidence="1">Belongs to the dTDP-4-dehydrorhamnose 3,5-epimerase family.</text>
</comment>
<dbReference type="OrthoDB" id="9803892at2"/>
<feature type="domain" description="RmlD-like substrate binding" evidence="6">
    <location>
        <begin position="185"/>
        <end position="462"/>
    </location>
</feature>
<dbReference type="EMBL" id="QXGH01000024">
    <property type="protein sequence ID" value="RHW25436.1"/>
    <property type="molecule type" value="Genomic_DNA"/>
</dbReference>
<feature type="site" description="Participates in a stacking interaction with the thymidine ring of dTDP-4-oxo-6-deoxyglucose" evidence="4">
    <location>
        <position position="136"/>
    </location>
</feature>
<dbReference type="SUPFAM" id="SSF51735">
    <property type="entry name" value="NAD(P)-binding Rossmann-fold domains"/>
    <property type="match status" value="1"/>
</dbReference>
<name>A0A417XYJ1_9ACTN</name>
<evidence type="ECO:0000313" key="7">
    <source>
        <dbReference type="EMBL" id="RHW25436.1"/>
    </source>
</evidence>
<dbReference type="GO" id="GO:0008830">
    <property type="term" value="F:dTDP-4-dehydrorhamnose 3,5-epimerase activity"/>
    <property type="evidence" value="ECO:0007669"/>
    <property type="project" value="InterPro"/>
</dbReference>
<dbReference type="Pfam" id="PF04321">
    <property type="entry name" value="RmlD_sub_bind"/>
    <property type="match status" value="1"/>
</dbReference>
<dbReference type="InterPro" id="IPR005913">
    <property type="entry name" value="dTDP_dehydrorham_reduct"/>
</dbReference>
<evidence type="ECO:0000313" key="8">
    <source>
        <dbReference type="Proteomes" id="UP000283644"/>
    </source>
</evidence>
<feature type="active site" description="Proton acceptor" evidence="3">
    <location>
        <position position="67"/>
    </location>
</feature>
<evidence type="ECO:0000256" key="2">
    <source>
        <dbReference type="ARBA" id="ARBA00010944"/>
    </source>
</evidence>
<keyword evidence="5" id="KW-0521">NADP</keyword>
<comment type="function">
    <text evidence="5">Catalyzes the reduction of dTDP-6-deoxy-L-lyxo-4-hexulose to yield dTDP-L-rhamnose.</text>
</comment>
<evidence type="ECO:0000256" key="3">
    <source>
        <dbReference type="PIRSR" id="PIRSR600888-1"/>
    </source>
</evidence>
<dbReference type="Pfam" id="PF00908">
    <property type="entry name" value="dTDP_sugar_isom"/>
    <property type="match status" value="1"/>
</dbReference>
<dbReference type="EC" id="1.1.1.133" evidence="5"/>